<evidence type="ECO:0000313" key="2">
    <source>
        <dbReference type="Proteomes" id="UP001418222"/>
    </source>
</evidence>
<dbReference type="Proteomes" id="UP001418222">
    <property type="component" value="Unassembled WGS sequence"/>
</dbReference>
<accession>A0AAP0BC39</accession>
<dbReference type="AlphaFoldDB" id="A0AAP0BC39"/>
<reference evidence="1 2" key="1">
    <citation type="journal article" date="2022" name="Nat. Plants">
        <title>Genomes of leafy and leafless Platanthera orchids illuminate the evolution of mycoheterotrophy.</title>
        <authorList>
            <person name="Li M.H."/>
            <person name="Liu K.W."/>
            <person name="Li Z."/>
            <person name="Lu H.C."/>
            <person name="Ye Q.L."/>
            <person name="Zhang D."/>
            <person name="Wang J.Y."/>
            <person name="Li Y.F."/>
            <person name="Zhong Z.M."/>
            <person name="Liu X."/>
            <person name="Yu X."/>
            <person name="Liu D.K."/>
            <person name="Tu X.D."/>
            <person name="Liu B."/>
            <person name="Hao Y."/>
            <person name="Liao X.Y."/>
            <person name="Jiang Y.T."/>
            <person name="Sun W.H."/>
            <person name="Chen J."/>
            <person name="Chen Y.Q."/>
            <person name="Ai Y."/>
            <person name="Zhai J.W."/>
            <person name="Wu S.S."/>
            <person name="Zhou Z."/>
            <person name="Hsiao Y.Y."/>
            <person name="Wu W.L."/>
            <person name="Chen Y.Y."/>
            <person name="Lin Y.F."/>
            <person name="Hsu J.L."/>
            <person name="Li C.Y."/>
            <person name="Wang Z.W."/>
            <person name="Zhao X."/>
            <person name="Zhong W.Y."/>
            <person name="Ma X.K."/>
            <person name="Ma L."/>
            <person name="Huang J."/>
            <person name="Chen G.Z."/>
            <person name="Huang M.Z."/>
            <person name="Huang L."/>
            <person name="Peng D.H."/>
            <person name="Luo Y.B."/>
            <person name="Zou S.Q."/>
            <person name="Chen S.P."/>
            <person name="Lan S."/>
            <person name="Tsai W.C."/>
            <person name="Van de Peer Y."/>
            <person name="Liu Z.J."/>
        </authorList>
    </citation>
    <scope>NUCLEOTIDE SEQUENCE [LARGE SCALE GENOMIC DNA]</scope>
    <source>
        <strain evidence="1">Lor287</strain>
    </source>
</reference>
<dbReference type="EMBL" id="JBBWWQ010000011">
    <property type="protein sequence ID" value="KAK8935384.1"/>
    <property type="molecule type" value="Genomic_DNA"/>
</dbReference>
<dbReference type="Gene3D" id="3.40.50.2000">
    <property type="entry name" value="Glycogen Phosphorylase B"/>
    <property type="match status" value="1"/>
</dbReference>
<evidence type="ECO:0000313" key="1">
    <source>
        <dbReference type="EMBL" id="KAK8935384.1"/>
    </source>
</evidence>
<gene>
    <name evidence="1" type="primary">UGT87A1</name>
    <name evidence="1" type="ORF">KSP39_PZI014105</name>
</gene>
<name>A0AAP0BC39_9ASPA</name>
<protein>
    <submittedName>
        <fullName evidence="1">UDP-glycosyltransferase 87A1</fullName>
    </submittedName>
</protein>
<proteinExistence type="predicted"/>
<sequence>MLMLSRLLASRLPPPAAVTVVLTEEWFSLLGGAASAPPGVNFRTVLNVIPSEKGRAADFAGFLEVVYTKLESPFEQLLNGLEVPATAIVADTFLPLAVGVGKRRGIPVCSFITMLATMYSSLLFFDCLPVQAGGTVPVALARETG</sequence>
<keyword evidence="2" id="KW-1185">Reference proteome</keyword>
<comment type="caution">
    <text evidence="1">The sequence shown here is derived from an EMBL/GenBank/DDBJ whole genome shotgun (WGS) entry which is preliminary data.</text>
</comment>
<organism evidence="1 2">
    <name type="scientific">Platanthera zijinensis</name>
    <dbReference type="NCBI Taxonomy" id="2320716"/>
    <lineage>
        <taxon>Eukaryota</taxon>
        <taxon>Viridiplantae</taxon>
        <taxon>Streptophyta</taxon>
        <taxon>Embryophyta</taxon>
        <taxon>Tracheophyta</taxon>
        <taxon>Spermatophyta</taxon>
        <taxon>Magnoliopsida</taxon>
        <taxon>Liliopsida</taxon>
        <taxon>Asparagales</taxon>
        <taxon>Orchidaceae</taxon>
        <taxon>Orchidoideae</taxon>
        <taxon>Orchideae</taxon>
        <taxon>Orchidinae</taxon>
        <taxon>Platanthera</taxon>
    </lineage>
</organism>
<dbReference type="SUPFAM" id="SSF53756">
    <property type="entry name" value="UDP-Glycosyltransferase/glycogen phosphorylase"/>
    <property type="match status" value="1"/>
</dbReference>